<dbReference type="EMBL" id="MK500401">
    <property type="protein sequence ID" value="QBK88859.1"/>
    <property type="molecule type" value="Genomic_DNA"/>
</dbReference>
<dbReference type="Pfam" id="PF00485">
    <property type="entry name" value="PRK"/>
    <property type="match status" value="1"/>
</dbReference>
<gene>
    <name evidence="7" type="ORF">LCMiAC01_05410</name>
</gene>
<feature type="domain" description="Phosphoribulokinase/uridine kinase" evidence="6">
    <location>
        <begin position="4"/>
        <end position="180"/>
    </location>
</feature>
<dbReference type="SUPFAM" id="SSF52540">
    <property type="entry name" value="P-loop containing nucleoside triphosphate hydrolases"/>
    <property type="match status" value="1"/>
</dbReference>
<evidence type="ECO:0000256" key="5">
    <source>
        <dbReference type="ARBA" id="ARBA00022777"/>
    </source>
</evidence>
<dbReference type="InterPro" id="IPR000764">
    <property type="entry name" value="Uridine_kinase-like"/>
</dbReference>
<evidence type="ECO:0000256" key="3">
    <source>
        <dbReference type="ARBA" id="ARBA00022679"/>
    </source>
</evidence>
<evidence type="ECO:0000256" key="2">
    <source>
        <dbReference type="ARBA" id="ARBA00012137"/>
    </source>
</evidence>
<reference evidence="7" key="1">
    <citation type="journal article" date="2019" name="MBio">
        <title>Virus Genomes from Deep Sea Sediments Expand the Ocean Megavirome and Support Independent Origins of Viral Gigantism.</title>
        <authorList>
            <person name="Backstrom D."/>
            <person name="Yutin N."/>
            <person name="Jorgensen S.L."/>
            <person name="Dharamshi J."/>
            <person name="Homa F."/>
            <person name="Zaremba-Niedwiedzka K."/>
            <person name="Spang A."/>
            <person name="Wolf Y.I."/>
            <person name="Koonin E.V."/>
            <person name="Ettema T.J."/>
        </authorList>
    </citation>
    <scope>NUCLEOTIDE SEQUENCE</scope>
</reference>
<dbReference type="CDD" id="cd02023">
    <property type="entry name" value="UMPK"/>
    <property type="match status" value="1"/>
</dbReference>
<dbReference type="GO" id="GO:0004849">
    <property type="term" value="F:uridine kinase activity"/>
    <property type="evidence" value="ECO:0007669"/>
    <property type="project" value="UniProtKB-EC"/>
</dbReference>
<name>A0A481Z0B2_9VIRU</name>
<dbReference type="InterPro" id="IPR006083">
    <property type="entry name" value="PRK/URK"/>
</dbReference>
<accession>A0A481Z0B2</accession>
<dbReference type="PANTHER" id="PTHR10285">
    <property type="entry name" value="URIDINE KINASE"/>
    <property type="match status" value="1"/>
</dbReference>
<evidence type="ECO:0000256" key="1">
    <source>
        <dbReference type="ARBA" id="ARBA00004690"/>
    </source>
</evidence>
<dbReference type="Gene3D" id="3.40.50.300">
    <property type="entry name" value="P-loop containing nucleotide triphosphate hydrolases"/>
    <property type="match status" value="1"/>
</dbReference>
<keyword evidence="4" id="KW-0547">Nucleotide-binding</keyword>
<sequence length="208" mass="24192">MSFIIGVCGGSCGGKTTICDIIKAKLGDNVAIIKQDSYYKGGGPSTNFDHPDAIEFSFMIDQLKKLSSGTPIKEPIYDFETHSRKKETQYIKPAKIIIVDGILIFSKQELLDLFDLRLYVDADMDTRYRRRLNRGIKEWHRNIDEIDMRWDRDVKPCHLKYVEPSKCHAHIIINNDKTNSLKQRTQMIQIEIIETYIEDYIRKLTETE</sequence>
<evidence type="ECO:0000313" key="7">
    <source>
        <dbReference type="EMBL" id="QBK88859.1"/>
    </source>
</evidence>
<protein>
    <recommendedName>
        <fullName evidence="2">uridine/cytidine kinase</fullName>
        <ecNumber evidence="2">2.7.1.48</ecNumber>
    </recommendedName>
</protein>
<dbReference type="PRINTS" id="PR00988">
    <property type="entry name" value="URIDINKINASE"/>
</dbReference>
<evidence type="ECO:0000256" key="4">
    <source>
        <dbReference type="ARBA" id="ARBA00022741"/>
    </source>
</evidence>
<dbReference type="EC" id="2.7.1.48" evidence="2"/>
<dbReference type="GO" id="GO:0044206">
    <property type="term" value="P:UMP salvage"/>
    <property type="evidence" value="ECO:0007669"/>
    <property type="project" value="UniProtKB-UniPathway"/>
</dbReference>
<proteinExistence type="predicted"/>
<dbReference type="UniPathway" id="UPA00574">
    <property type="reaction ID" value="UER00637"/>
</dbReference>
<dbReference type="NCBIfam" id="NF004018">
    <property type="entry name" value="PRK05480.1"/>
    <property type="match status" value="1"/>
</dbReference>
<organism evidence="7">
    <name type="scientific">Mimivirus LCMiAC01</name>
    <dbReference type="NCBI Taxonomy" id="2506608"/>
    <lineage>
        <taxon>Viruses</taxon>
        <taxon>Varidnaviria</taxon>
        <taxon>Bamfordvirae</taxon>
        <taxon>Nucleocytoviricota</taxon>
        <taxon>Megaviricetes</taxon>
        <taxon>Imitervirales</taxon>
        <taxon>Mimiviridae</taxon>
        <taxon>Klosneuvirinae</taxon>
    </lineage>
</organism>
<keyword evidence="5 7" id="KW-0418">Kinase</keyword>
<keyword evidence="3" id="KW-0808">Transferase</keyword>
<comment type="pathway">
    <text evidence="1">Pyrimidine metabolism; UMP biosynthesis via salvage pathway; UMP from uridine: step 1/1.</text>
</comment>
<dbReference type="InterPro" id="IPR027417">
    <property type="entry name" value="P-loop_NTPase"/>
</dbReference>
<evidence type="ECO:0000259" key="6">
    <source>
        <dbReference type="Pfam" id="PF00485"/>
    </source>
</evidence>
<dbReference type="GO" id="GO:0005524">
    <property type="term" value="F:ATP binding"/>
    <property type="evidence" value="ECO:0007669"/>
    <property type="project" value="InterPro"/>
</dbReference>